<sequence length="600" mass="65827">MDQILPGWSIDDPFQIPSSFSASTQPEIDFSSPSALVDQKPPNITGTYLHRNLTTREIEITELEAQRTLELIHRGHWTCVEVTKAFCHRALLAHQLTNCLHEICIDQAIADATILDEHFAEHRAPVGPLHGLVMSLTDSYHAAGMETTLGLSGWIGTFEGYRGTGKERVFESEIVRQLKRAGAIFFCKTAVPQALVDSETVNNIVGFVWNPSNRRLSCTGSSGGEGALLAQKGSMASMGIDQAGGIRIPASDNGLYCLRVSTGRIPQGDIPYIMNRQSTILPGIGPIANSIGSLRLILKSILEAKPWLYDPLVVELAWREDKAAEILELIDSSQINQPQKKPLAFGILATDGFSTPQPPIRRALRMAVEALTRRGHRVMAWEPPTHIQAYNIAMNSFLCDGGQNIHRAIALSGEPMTEQLKHLYGTSPFPEMTAGSLSEITRLRYDFQTAYLKYWESTRNLTGTGQPVNAVISPVSFSAGIRPHGNIMSGMDILIFWDPETVNPSSYDIYLGHSIWVDVLDYTSVVVPITFVDKVLDTPDCVDAAVNALDRKATLSLAVDADLYHGTPVGLQIVCPRFHEESALALAELLVHALDVSRNV</sequence>
<organism evidence="4 5">
    <name type="scientific">Scytalidium lignicola</name>
    <name type="common">Hyphomycete</name>
    <dbReference type="NCBI Taxonomy" id="5539"/>
    <lineage>
        <taxon>Eukaryota</taxon>
        <taxon>Fungi</taxon>
        <taxon>Dikarya</taxon>
        <taxon>Ascomycota</taxon>
        <taxon>Pezizomycotina</taxon>
        <taxon>Leotiomycetes</taxon>
        <taxon>Leotiomycetes incertae sedis</taxon>
        <taxon>Scytalidium</taxon>
    </lineage>
</organism>
<dbReference type="Proteomes" id="UP000258309">
    <property type="component" value="Unassembled WGS sequence"/>
</dbReference>
<evidence type="ECO:0000256" key="1">
    <source>
        <dbReference type="ARBA" id="ARBA00009199"/>
    </source>
</evidence>
<reference evidence="4 5" key="1">
    <citation type="submission" date="2018-05" db="EMBL/GenBank/DDBJ databases">
        <title>Draft genome sequence of Scytalidium lignicola DSM 105466, a ubiquitous saprotrophic fungus.</title>
        <authorList>
            <person name="Buettner E."/>
            <person name="Gebauer A.M."/>
            <person name="Hofrichter M."/>
            <person name="Liers C."/>
            <person name="Kellner H."/>
        </authorList>
    </citation>
    <scope>NUCLEOTIDE SEQUENCE [LARGE SCALE GENOMIC DNA]</scope>
    <source>
        <strain evidence="4 5">DSM 105466</strain>
    </source>
</reference>
<dbReference type="Pfam" id="PF01425">
    <property type="entry name" value="Amidase"/>
    <property type="match status" value="1"/>
</dbReference>
<feature type="domain" description="Amidase" evidence="3">
    <location>
        <begin position="81"/>
        <end position="583"/>
    </location>
</feature>
<dbReference type="SUPFAM" id="SSF75304">
    <property type="entry name" value="Amidase signature (AS) enzymes"/>
    <property type="match status" value="1"/>
</dbReference>
<feature type="non-terminal residue" evidence="4">
    <location>
        <position position="1"/>
    </location>
</feature>
<dbReference type="InterPro" id="IPR036928">
    <property type="entry name" value="AS_sf"/>
</dbReference>
<dbReference type="PANTHER" id="PTHR46072">
    <property type="entry name" value="AMIDASE-RELATED-RELATED"/>
    <property type="match status" value="1"/>
</dbReference>
<proteinExistence type="inferred from homology"/>
<accession>A0A3E2GZ04</accession>
<dbReference type="PANTHER" id="PTHR46072:SF7">
    <property type="entry name" value="AMIDASE"/>
    <property type="match status" value="1"/>
</dbReference>
<evidence type="ECO:0000259" key="3">
    <source>
        <dbReference type="Pfam" id="PF01425"/>
    </source>
</evidence>
<dbReference type="InterPro" id="IPR023631">
    <property type="entry name" value="Amidase_dom"/>
</dbReference>
<dbReference type="PIRSF" id="PIRSF001221">
    <property type="entry name" value="Amidase_fungi"/>
    <property type="match status" value="1"/>
</dbReference>
<feature type="non-terminal residue" evidence="4">
    <location>
        <position position="600"/>
    </location>
</feature>
<keyword evidence="5" id="KW-1185">Reference proteome</keyword>
<dbReference type="AlphaFoldDB" id="A0A3E2GZ04"/>
<name>A0A3E2GZ04_SCYLI</name>
<evidence type="ECO:0000256" key="2">
    <source>
        <dbReference type="ARBA" id="ARBA00022801"/>
    </source>
</evidence>
<keyword evidence="2" id="KW-0378">Hydrolase</keyword>
<gene>
    <name evidence="4" type="ORF">B7463_g10089</name>
</gene>
<comment type="caution">
    <text evidence="4">The sequence shown here is derived from an EMBL/GenBank/DDBJ whole genome shotgun (WGS) entry which is preliminary data.</text>
</comment>
<protein>
    <recommendedName>
        <fullName evidence="3">Amidase domain-containing protein</fullName>
    </recommendedName>
</protein>
<dbReference type="EMBL" id="NCSJ02000274">
    <property type="protein sequence ID" value="RFU26247.1"/>
    <property type="molecule type" value="Genomic_DNA"/>
</dbReference>
<evidence type="ECO:0000313" key="4">
    <source>
        <dbReference type="EMBL" id="RFU26247.1"/>
    </source>
</evidence>
<comment type="similarity">
    <text evidence="1">Belongs to the amidase family.</text>
</comment>
<dbReference type="OrthoDB" id="6428749at2759"/>
<dbReference type="GO" id="GO:0016787">
    <property type="term" value="F:hydrolase activity"/>
    <property type="evidence" value="ECO:0007669"/>
    <property type="project" value="UniProtKB-KW"/>
</dbReference>
<evidence type="ECO:0000313" key="5">
    <source>
        <dbReference type="Proteomes" id="UP000258309"/>
    </source>
</evidence>
<dbReference type="Gene3D" id="3.90.1300.10">
    <property type="entry name" value="Amidase signature (AS) domain"/>
    <property type="match status" value="1"/>
</dbReference>